<protein>
    <submittedName>
        <fullName evidence="2">Uncharacterized protein</fullName>
    </submittedName>
</protein>
<gene>
    <name evidence="2" type="ORF">UC8_53650</name>
</gene>
<keyword evidence="1" id="KW-0812">Transmembrane</keyword>
<evidence type="ECO:0000313" key="2">
    <source>
        <dbReference type="EMBL" id="QEG43318.1"/>
    </source>
</evidence>
<keyword evidence="3" id="KW-1185">Reference proteome</keyword>
<keyword evidence="1" id="KW-0472">Membrane</keyword>
<dbReference type="Proteomes" id="UP000325286">
    <property type="component" value="Chromosome"/>
</dbReference>
<sequence>MTTNIRCPECGTVLRVPSSPAGTMFRCPKCSQPIRMSTASSNAAAATPATAAPPAAAPSAAAPAASVPPVFAGAVPPQGASPTAGSSSAAPTVGGDVPLRPFLIRFAIVLGGVTVLLLALGLAGLASEPVAIAATVAMIVAMVACLMTGQVWMAIAAIRQNALLGVAIFFVPLVGLVLGMIQKGRILCGAIIYISALVPAVLGLLFIGLYQSRHTSQGRAAARTAGLEDDRPGLEAMIRNTEKTVAADAPLTTAKFRYVQIGPNLRLTAAKAESILSPFEYYVKGSFQIDEQAKTVQFDYRGPPRLATQYRLLLYNRTQVMLIEVPGG</sequence>
<proteinExistence type="predicted"/>
<dbReference type="Gene3D" id="2.30.30.380">
    <property type="entry name" value="Zn-finger domain of Sec23/24"/>
    <property type="match status" value="1"/>
</dbReference>
<organism evidence="2 3">
    <name type="scientific">Roseimaritima ulvae</name>
    <dbReference type="NCBI Taxonomy" id="980254"/>
    <lineage>
        <taxon>Bacteria</taxon>
        <taxon>Pseudomonadati</taxon>
        <taxon>Planctomycetota</taxon>
        <taxon>Planctomycetia</taxon>
        <taxon>Pirellulales</taxon>
        <taxon>Pirellulaceae</taxon>
        <taxon>Roseimaritima</taxon>
    </lineage>
</organism>
<reference evidence="2 3" key="1">
    <citation type="submission" date="2019-08" db="EMBL/GenBank/DDBJ databases">
        <title>Deep-cultivation of Planctomycetes and their phenomic and genomic characterization uncovers novel biology.</title>
        <authorList>
            <person name="Wiegand S."/>
            <person name="Jogler M."/>
            <person name="Boedeker C."/>
            <person name="Pinto D."/>
            <person name="Vollmers J."/>
            <person name="Rivas-Marin E."/>
            <person name="Kohn T."/>
            <person name="Peeters S.H."/>
            <person name="Heuer A."/>
            <person name="Rast P."/>
            <person name="Oberbeckmann S."/>
            <person name="Bunk B."/>
            <person name="Jeske O."/>
            <person name="Meyerdierks A."/>
            <person name="Storesund J.E."/>
            <person name="Kallscheuer N."/>
            <person name="Luecker S."/>
            <person name="Lage O.M."/>
            <person name="Pohl T."/>
            <person name="Merkel B.J."/>
            <person name="Hornburger P."/>
            <person name="Mueller R.-W."/>
            <person name="Bruemmer F."/>
            <person name="Labrenz M."/>
            <person name="Spormann A.M."/>
            <person name="Op den Camp H."/>
            <person name="Overmann J."/>
            <person name="Amann R."/>
            <person name="Jetten M.S.M."/>
            <person name="Mascher T."/>
            <person name="Medema M.H."/>
            <person name="Devos D.P."/>
            <person name="Kaster A.-K."/>
            <person name="Ovreas L."/>
            <person name="Rohde M."/>
            <person name="Galperin M.Y."/>
            <person name="Jogler C."/>
        </authorList>
    </citation>
    <scope>NUCLEOTIDE SEQUENCE [LARGE SCALE GENOMIC DNA]</scope>
    <source>
        <strain evidence="2 3">UC8</strain>
    </source>
</reference>
<dbReference type="EMBL" id="CP042914">
    <property type="protein sequence ID" value="QEG43318.1"/>
    <property type="molecule type" value="Genomic_DNA"/>
</dbReference>
<keyword evidence="1" id="KW-1133">Transmembrane helix</keyword>
<evidence type="ECO:0000313" key="3">
    <source>
        <dbReference type="Proteomes" id="UP000325286"/>
    </source>
</evidence>
<accession>A0A5B9QW96</accession>
<dbReference type="RefSeq" id="WP_068131379.1">
    <property type="nucleotide sequence ID" value="NZ_CP042914.1"/>
</dbReference>
<feature type="transmembrane region" description="Helical" evidence="1">
    <location>
        <begin position="162"/>
        <end position="181"/>
    </location>
</feature>
<dbReference type="AlphaFoldDB" id="A0A5B9QW96"/>
<dbReference type="CDD" id="cd20335">
    <property type="entry name" value="BRcat_RBR"/>
    <property type="match status" value="1"/>
</dbReference>
<dbReference type="OrthoDB" id="271213at2"/>
<feature type="transmembrane region" description="Helical" evidence="1">
    <location>
        <begin position="187"/>
        <end position="210"/>
    </location>
</feature>
<name>A0A5B9QW96_9BACT</name>
<feature type="transmembrane region" description="Helical" evidence="1">
    <location>
        <begin position="102"/>
        <end position="125"/>
    </location>
</feature>
<dbReference type="KEGG" id="rul:UC8_53650"/>
<evidence type="ECO:0000256" key="1">
    <source>
        <dbReference type="SAM" id="Phobius"/>
    </source>
</evidence>
<feature type="transmembrane region" description="Helical" evidence="1">
    <location>
        <begin position="131"/>
        <end position="155"/>
    </location>
</feature>